<evidence type="ECO:0000313" key="7">
    <source>
        <dbReference type="Proteomes" id="UP000741863"/>
    </source>
</evidence>
<dbReference type="InterPro" id="IPR028161">
    <property type="entry name" value="Met8-like"/>
</dbReference>
<dbReference type="Proteomes" id="UP000741863">
    <property type="component" value="Unassembled WGS sequence"/>
</dbReference>
<dbReference type="InterPro" id="IPR036291">
    <property type="entry name" value="NAD(P)-bd_dom_sf"/>
</dbReference>
<evidence type="ECO:0000256" key="3">
    <source>
        <dbReference type="ARBA" id="ARBA00023002"/>
    </source>
</evidence>
<dbReference type="GO" id="GO:0043115">
    <property type="term" value="F:precorrin-2 dehydrogenase activity"/>
    <property type="evidence" value="ECO:0007669"/>
    <property type="project" value="UniProtKB-EC"/>
</dbReference>
<dbReference type="GO" id="GO:0051266">
    <property type="term" value="F:sirohydrochlorin ferrochelatase activity"/>
    <property type="evidence" value="ECO:0007669"/>
    <property type="project" value="UniProtKB-EC"/>
</dbReference>
<dbReference type="Gene3D" id="3.40.50.720">
    <property type="entry name" value="NAD(P)-binding Rossmann-like Domain"/>
    <property type="match status" value="1"/>
</dbReference>
<keyword evidence="4" id="KW-0520">NAD</keyword>
<keyword evidence="5" id="KW-0627">Porphyrin biosynthesis</keyword>
<dbReference type="EC" id="1.3.1.76" evidence="2"/>
<dbReference type="Gene3D" id="1.10.8.610">
    <property type="entry name" value="SirC, precorrin-2 dehydrogenase, C-terminal helical domain-like"/>
    <property type="match status" value="1"/>
</dbReference>
<keyword evidence="6" id="KW-0456">Lyase</keyword>
<dbReference type="EMBL" id="JAFBEC010000003">
    <property type="protein sequence ID" value="MBM7632319.1"/>
    <property type="molecule type" value="Genomic_DNA"/>
</dbReference>
<evidence type="ECO:0000313" key="6">
    <source>
        <dbReference type="EMBL" id="MBM7632319.1"/>
    </source>
</evidence>
<comment type="caution">
    <text evidence="6">The sequence shown here is derived from an EMBL/GenBank/DDBJ whole genome shotgun (WGS) entry which is preliminary data.</text>
</comment>
<keyword evidence="7" id="KW-1185">Reference proteome</keyword>
<accession>A0ABS2PA91</accession>
<reference evidence="6 7" key="1">
    <citation type="submission" date="2021-01" db="EMBL/GenBank/DDBJ databases">
        <title>Genomic Encyclopedia of Type Strains, Phase IV (KMG-IV): sequencing the most valuable type-strain genomes for metagenomic binning, comparative biology and taxonomic classification.</title>
        <authorList>
            <person name="Goeker M."/>
        </authorList>
    </citation>
    <scope>NUCLEOTIDE SEQUENCE [LARGE SCALE GENOMIC DNA]</scope>
    <source>
        <strain evidence="6 7">DSM 25540</strain>
    </source>
</reference>
<dbReference type="PANTHER" id="PTHR35330:SF1">
    <property type="entry name" value="SIROHEME BIOSYNTHESIS PROTEIN MET8"/>
    <property type="match status" value="1"/>
</dbReference>
<evidence type="ECO:0000256" key="1">
    <source>
        <dbReference type="ARBA" id="ARBA00005010"/>
    </source>
</evidence>
<sequence>MMHPKDAQVVVVGAGKVGTRRIEQLLDYHSDIVVISPELPESLLRKVRWEKRRVRDSECFLASILVLCTNVPKLHDELMRNRAPRQLIYRAEEMAQSDFHFPTSIQRGNLTITLSTHGSSPHYAKRLEREIREMLPRAVEEELAFLEEARTELKQQTMSQTMRSELLKRISAQSFLNDPNRKEAFELLAKQWSDEF</sequence>
<evidence type="ECO:0000256" key="5">
    <source>
        <dbReference type="ARBA" id="ARBA00023244"/>
    </source>
</evidence>
<evidence type="ECO:0000256" key="2">
    <source>
        <dbReference type="ARBA" id="ARBA00012400"/>
    </source>
</evidence>
<gene>
    <name evidence="6" type="ORF">JOD17_001412</name>
</gene>
<dbReference type="PANTHER" id="PTHR35330">
    <property type="entry name" value="SIROHEME BIOSYNTHESIS PROTEIN MET8"/>
    <property type="match status" value="1"/>
</dbReference>
<name>A0ABS2PA91_9BACL</name>
<dbReference type="Pfam" id="PF13241">
    <property type="entry name" value="NAD_binding_7"/>
    <property type="match status" value="1"/>
</dbReference>
<dbReference type="InterPro" id="IPR042518">
    <property type="entry name" value="SirC_C"/>
</dbReference>
<protein>
    <recommendedName>
        <fullName evidence="2">precorrin-2 dehydrogenase</fullName>
        <ecNumber evidence="2">1.3.1.76</ecNumber>
    </recommendedName>
</protein>
<keyword evidence="3 6" id="KW-0560">Oxidoreductase</keyword>
<dbReference type="SUPFAM" id="SSF75615">
    <property type="entry name" value="Siroheme synthase middle domains-like"/>
    <property type="match status" value="1"/>
</dbReference>
<proteinExistence type="predicted"/>
<dbReference type="SUPFAM" id="SSF51735">
    <property type="entry name" value="NAD(P)-binding Rossmann-fold domains"/>
    <property type="match status" value="1"/>
</dbReference>
<evidence type="ECO:0000256" key="4">
    <source>
        <dbReference type="ARBA" id="ARBA00023027"/>
    </source>
</evidence>
<comment type="pathway">
    <text evidence="1">Porphyrin-containing compound metabolism; siroheme biosynthesis; sirohydrochlorin from precorrin-2: step 1/1.</text>
</comment>
<dbReference type="RefSeq" id="WP_204696478.1">
    <property type="nucleotide sequence ID" value="NZ_JAFBEC010000003.1"/>
</dbReference>
<organism evidence="6 7">
    <name type="scientific">Geomicrobium sediminis</name>
    <dbReference type="NCBI Taxonomy" id="1347788"/>
    <lineage>
        <taxon>Bacteria</taxon>
        <taxon>Bacillati</taxon>
        <taxon>Bacillota</taxon>
        <taxon>Bacilli</taxon>
        <taxon>Bacillales</taxon>
        <taxon>Geomicrobium</taxon>
    </lineage>
</organism>